<keyword evidence="2" id="KW-1185">Reference proteome</keyword>
<evidence type="ECO:0000313" key="1">
    <source>
        <dbReference type="EMBL" id="EYF04287.1"/>
    </source>
</evidence>
<dbReference type="Proteomes" id="UP000019678">
    <property type="component" value="Unassembled WGS sequence"/>
</dbReference>
<evidence type="ECO:0000313" key="2">
    <source>
        <dbReference type="Proteomes" id="UP000019678"/>
    </source>
</evidence>
<organism evidence="1 2">
    <name type="scientific">Chondromyces apiculatus DSM 436</name>
    <dbReference type="NCBI Taxonomy" id="1192034"/>
    <lineage>
        <taxon>Bacteria</taxon>
        <taxon>Pseudomonadati</taxon>
        <taxon>Myxococcota</taxon>
        <taxon>Polyangia</taxon>
        <taxon>Polyangiales</taxon>
        <taxon>Polyangiaceae</taxon>
        <taxon>Chondromyces</taxon>
    </lineage>
</organism>
<dbReference type="AlphaFoldDB" id="A0A017T5J3"/>
<protein>
    <submittedName>
        <fullName evidence="1">Uncharacterized protein</fullName>
    </submittedName>
</protein>
<dbReference type="EMBL" id="ASRX01000037">
    <property type="protein sequence ID" value="EYF04287.1"/>
    <property type="molecule type" value="Genomic_DNA"/>
</dbReference>
<name>A0A017T5J3_9BACT</name>
<reference evidence="1 2" key="1">
    <citation type="submission" date="2013-05" db="EMBL/GenBank/DDBJ databases">
        <title>Genome assembly of Chondromyces apiculatus DSM 436.</title>
        <authorList>
            <person name="Sharma G."/>
            <person name="Khatri I."/>
            <person name="Kaur C."/>
            <person name="Mayilraj S."/>
            <person name="Subramanian S."/>
        </authorList>
    </citation>
    <scope>NUCLEOTIDE SEQUENCE [LARGE SCALE GENOMIC DNA]</scope>
    <source>
        <strain evidence="1 2">DSM 436</strain>
    </source>
</reference>
<proteinExistence type="predicted"/>
<dbReference type="STRING" id="1192034.CAP_4764"/>
<gene>
    <name evidence="1" type="ORF">CAP_4764</name>
</gene>
<comment type="caution">
    <text evidence="1">The sequence shown here is derived from an EMBL/GenBank/DDBJ whole genome shotgun (WGS) entry which is preliminary data.</text>
</comment>
<accession>A0A017T5J3</accession>
<sequence length="37" mass="4138">MLRLPGEPVEVAFNLGIEAMQLAVVAVTIKRWSRRGE</sequence>